<proteinExistence type="predicted"/>
<evidence type="ECO:0000313" key="1">
    <source>
        <dbReference type="EMBL" id="CAB4157891.1"/>
    </source>
</evidence>
<protein>
    <submittedName>
        <fullName evidence="1">Uncharacterized protein</fullName>
    </submittedName>
</protein>
<accession>A0A6J5NKA8</accession>
<sequence length="192" mass="19414">MPIVGSFAGASARAYGLGAGVAIGDFESIATSTAGSAVPSISFTSIPQTYTHLQIRGIARSSNATNGDFIYVQFNTDTANNYTYHLLNSDGSSAISASGTSQAGAGAPRISAASDTANVFGAVVIDILDYANTNKNTTIRTIGGYDANGSGSSRLTSGVWLNTAAVTSIAIKSGNAGNLAQYSSFSLYGVKA</sequence>
<name>A0A6J5NKA8_9CAUD</name>
<organism evidence="1">
    <name type="scientific">uncultured Caudovirales phage</name>
    <dbReference type="NCBI Taxonomy" id="2100421"/>
    <lineage>
        <taxon>Viruses</taxon>
        <taxon>Duplodnaviria</taxon>
        <taxon>Heunggongvirae</taxon>
        <taxon>Uroviricota</taxon>
        <taxon>Caudoviricetes</taxon>
        <taxon>Peduoviridae</taxon>
        <taxon>Maltschvirus</taxon>
        <taxon>Maltschvirus maltsch</taxon>
    </lineage>
</organism>
<reference evidence="1" key="1">
    <citation type="submission" date="2020-04" db="EMBL/GenBank/DDBJ databases">
        <authorList>
            <person name="Chiriac C."/>
            <person name="Salcher M."/>
            <person name="Ghai R."/>
            <person name="Kavagutti S V."/>
        </authorList>
    </citation>
    <scope>NUCLEOTIDE SEQUENCE</scope>
</reference>
<gene>
    <name evidence="1" type="ORF">UFOVP688_55</name>
</gene>
<dbReference type="EMBL" id="LR796659">
    <property type="protein sequence ID" value="CAB4157891.1"/>
    <property type="molecule type" value="Genomic_DNA"/>
</dbReference>